<dbReference type="AlphaFoldDB" id="A0A9W8CJ96"/>
<evidence type="ECO:0000313" key="2">
    <source>
        <dbReference type="Proteomes" id="UP001145021"/>
    </source>
</evidence>
<name>A0A9W8CJ96_9FUNG</name>
<evidence type="ECO:0000313" key="1">
    <source>
        <dbReference type="EMBL" id="KAJ1645522.1"/>
    </source>
</evidence>
<accession>A0A9W8CJ96</accession>
<proteinExistence type="predicted"/>
<keyword evidence="2" id="KW-1185">Reference proteome</keyword>
<dbReference type="EMBL" id="JANBOH010000101">
    <property type="protein sequence ID" value="KAJ1645522.1"/>
    <property type="molecule type" value="Genomic_DNA"/>
</dbReference>
<sequence>MAAGRPWTPPHRRPTDWLLEPFLRLAQACVSDARQQQLLFQCYCKTEYNTNFFKYVESEHKVVCTRNDKDNYDADSNEICANYEQYSDCPGVNVSSASSVTLTKVVVLAMVFSSLLLM</sequence>
<dbReference type="Proteomes" id="UP001145021">
    <property type="component" value="Unassembled WGS sequence"/>
</dbReference>
<comment type="caution">
    <text evidence="1">The sequence shown here is derived from an EMBL/GenBank/DDBJ whole genome shotgun (WGS) entry which is preliminary data.</text>
</comment>
<reference evidence="1" key="1">
    <citation type="submission" date="2022-07" db="EMBL/GenBank/DDBJ databases">
        <title>Phylogenomic reconstructions and comparative analyses of Kickxellomycotina fungi.</title>
        <authorList>
            <person name="Reynolds N.K."/>
            <person name="Stajich J.E."/>
            <person name="Barry K."/>
            <person name="Grigoriev I.V."/>
            <person name="Crous P."/>
            <person name="Smith M.E."/>
        </authorList>
    </citation>
    <scope>NUCLEOTIDE SEQUENCE</scope>
    <source>
        <strain evidence="1">NBRC 105413</strain>
    </source>
</reference>
<protein>
    <submittedName>
        <fullName evidence="1">Uncharacterized protein</fullName>
    </submittedName>
</protein>
<organism evidence="1 2">
    <name type="scientific">Coemansia asiatica</name>
    <dbReference type="NCBI Taxonomy" id="1052880"/>
    <lineage>
        <taxon>Eukaryota</taxon>
        <taxon>Fungi</taxon>
        <taxon>Fungi incertae sedis</taxon>
        <taxon>Zoopagomycota</taxon>
        <taxon>Kickxellomycotina</taxon>
        <taxon>Kickxellomycetes</taxon>
        <taxon>Kickxellales</taxon>
        <taxon>Kickxellaceae</taxon>
        <taxon>Coemansia</taxon>
    </lineage>
</organism>
<gene>
    <name evidence="1" type="ORF">LPJ64_002913</name>
</gene>